<keyword evidence="5" id="KW-1185">Reference proteome</keyword>
<evidence type="ECO:0000313" key="5">
    <source>
        <dbReference type="Proteomes" id="UP000265000"/>
    </source>
</evidence>
<dbReference type="Proteomes" id="UP000265000">
    <property type="component" value="Unplaced"/>
</dbReference>
<dbReference type="GeneTree" id="ENSGT00940000156647"/>
<evidence type="ECO:0000256" key="1">
    <source>
        <dbReference type="ARBA" id="ARBA00023157"/>
    </source>
</evidence>
<evidence type="ECO:0000313" key="4">
    <source>
        <dbReference type="Ensembl" id="ENSFHEP00000014184.1"/>
    </source>
</evidence>
<dbReference type="InterPro" id="IPR002870">
    <property type="entry name" value="Peptidase_M12B_N"/>
</dbReference>
<feature type="chain" id="PRO_5018766627" description="Peptidase M12B propeptide domain-containing protein" evidence="2">
    <location>
        <begin position="21"/>
        <end position="185"/>
    </location>
</feature>
<evidence type="ECO:0000259" key="3">
    <source>
        <dbReference type="Pfam" id="PF01562"/>
    </source>
</evidence>
<organism evidence="4 5">
    <name type="scientific">Fundulus heteroclitus</name>
    <name type="common">Killifish</name>
    <name type="synonym">Mummichog</name>
    <dbReference type="NCBI Taxonomy" id="8078"/>
    <lineage>
        <taxon>Eukaryota</taxon>
        <taxon>Metazoa</taxon>
        <taxon>Chordata</taxon>
        <taxon>Craniata</taxon>
        <taxon>Vertebrata</taxon>
        <taxon>Euteleostomi</taxon>
        <taxon>Actinopterygii</taxon>
        <taxon>Neopterygii</taxon>
        <taxon>Teleostei</taxon>
        <taxon>Neoteleostei</taxon>
        <taxon>Acanthomorphata</taxon>
        <taxon>Ovalentaria</taxon>
        <taxon>Atherinomorphae</taxon>
        <taxon>Cyprinodontiformes</taxon>
        <taxon>Fundulidae</taxon>
        <taxon>Fundulus</taxon>
    </lineage>
</organism>
<sequence>GQLLLCQLIGQLLLSSDWSADRAAGSALTSYLHQALSEFSVVRPIRTDSEGRFLSASVSAHQLHRSKRHSPSNDDEAEVFYNVTVFGQELHLRLRPNSRLIAPTASVQWEESEHLRSEPIREDTCFYTGTVSDMDNTSVAISNCDGLVGDTLPVERRQACRSQNQALSCSVPPVELHFQQRGGPE</sequence>
<dbReference type="Pfam" id="PF01562">
    <property type="entry name" value="Pep_M12B_propep"/>
    <property type="match status" value="1"/>
</dbReference>
<protein>
    <recommendedName>
        <fullName evidence="3">Peptidase M12B propeptide domain-containing protein</fullName>
    </recommendedName>
</protein>
<reference evidence="4" key="1">
    <citation type="submission" date="2025-08" db="UniProtKB">
        <authorList>
            <consortium name="Ensembl"/>
        </authorList>
    </citation>
    <scope>IDENTIFICATION</scope>
</reference>
<feature type="signal peptide" evidence="2">
    <location>
        <begin position="1"/>
        <end position="20"/>
    </location>
</feature>
<keyword evidence="1" id="KW-1015">Disulfide bond</keyword>
<proteinExistence type="predicted"/>
<feature type="domain" description="Peptidase M12B propeptide" evidence="3">
    <location>
        <begin position="41"/>
        <end position="131"/>
    </location>
</feature>
<dbReference type="AlphaFoldDB" id="A0A3Q2PMY7"/>
<keyword evidence="2" id="KW-0732">Signal</keyword>
<accession>A0A3Q2PMY7</accession>
<reference evidence="4" key="2">
    <citation type="submission" date="2025-09" db="UniProtKB">
        <authorList>
            <consortium name="Ensembl"/>
        </authorList>
    </citation>
    <scope>IDENTIFICATION</scope>
</reference>
<name>A0A3Q2PMY7_FUNHE</name>
<dbReference type="Ensembl" id="ENSFHET00000021937.1">
    <property type="protein sequence ID" value="ENSFHEP00000014184.1"/>
    <property type="gene ID" value="ENSFHEG00000015737.1"/>
</dbReference>
<evidence type="ECO:0000256" key="2">
    <source>
        <dbReference type="SAM" id="SignalP"/>
    </source>
</evidence>